<feature type="compositionally biased region" description="Basic and acidic residues" evidence="1">
    <location>
        <begin position="51"/>
        <end position="60"/>
    </location>
</feature>
<dbReference type="HOGENOM" id="CLU_2007402_0_0_1"/>
<evidence type="ECO:0000313" key="3">
    <source>
        <dbReference type="Proteomes" id="UP000026960"/>
    </source>
</evidence>
<name>A0A0D3HMP0_9ORYZ</name>
<keyword evidence="3" id="KW-1185">Reference proteome</keyword>
<dbReference type="AlphaFoldDB" id="A0A0D3HMP0"/>
<dbReference type="Proteomes" id="UP000026960">
    <property type="component" value="Chromosome 11"/>
</dbReference>
<feature type="region of interest" description="Disordered" evidence="1">
    <location>
        <begin position="96"/>
        <end position="124"/>
    </location>
</feature>
<evidence type="ECO:0000313" key="2">
    <source>
        <dbReference type="EnsemblPlants" id="OBART11G16040.1"/>
    </source>
</evidence>
<reference evidence="2" key="1">
    <citation type="journal article" date="2009" name="Rice">
        <title>De Novo Next Generation Sequencing of Plant Genomes.</title>
        <authorList>
            <person name="Rounsley S."/>
            <person name="Marri P.R."/>
            <person name="Yu Y."/>
            <person name="He R."/>
            <person name="Sisneros N."/>
            <person name="Goicoechea J.L."/>
            <person name="Lee S.J."/>
            <person name="Angelova A."/>
            <person name="Kudrna D."/>
            <person name="Luo M."/>
            <person name="Affourtit J."/>
            <person name="Desany B."/>
            <person name="Knight J."/>
            <person name="Niazi F."/>
            <person name="Egholm M."/>
            <person name="Wing R.A."/>
        </authorList>
    </citation>
    <scope>NUCLEOTIDE SEQUENCE [LARGE SCALE GENOMIC DNA]</scope>
    <source>
        <strain evidence="2">cv. IRGC 105608</strain>
    </source>
</reference>
<dbReference type="PaxDb" id="65489-OBART11G16040.1"/>
<sequence>MSATSASPPMAALTISSVPLPEHPRARCFFEDVPGTSKSVGTEEGGAAQDSYRDEPHEGLRAGATHSTRNQELARCAGMVDVITTEQDPLVAGVMATEAPGPPASSSSAAAEEEPPALIGKEAT</sequence>
<reference evidence="2" key="2">
    <citation type="submission" date="2015-03" db="UniProtKB">
        <authorList>
            <consortium name="EnsemblPlants"/>
        </authorList>
    </citation>
    <scope>IDENTIFICATION</scope>
</reference>
<evidence type="ECO:0000256" key="1">
    <source>
        <dbReference type="SAM" id="MobiDB-lite"/>
    </source>
</evidence>
<proteinExistence type="predicted"/>
<feature type="region of interest" description="Disordered" evidence="1">
    <location>
        <begin position="32"/>
        <end position="69"/>
    </location>
</feature>
<dbReference type="EnsemblPlants" id="OBART11G16040.1">
    <property type="protein sequence ID" value="OBART11G16040.1"/>
    <property type="gene ID" value="OBART11G16040"/>
</dbReference>
<organism evidence="2">
    <name type="scientific">Oryza barthii</name>
    <dbReference type="NCBI Taxonomy" id="65489"/>
    <lineage>
        <taxon>Eukaryota</taxon>
        <taxon>Viridiplantae</taxon>
        <taxon>Streptophyta</taxon>
        <taxon>Embryophyta</taxon>
        <taxon>Tracheophyta</taxon>
        <taxon>Spermatophyta</taxon>
        <taxon>Magnoliopsida</taxon>
        <taxon>Liliopsida</taxon>
        <taxon>Poales</taxon>
        <taxon>Poaceae</taxon>
        <taxon>BOP clade</taxon>
        <taxon>Oryzoideae</taxon>
        <taxon>Oryzeae</taxon>
        <taxon>Oryzinae</taxon>
        <taxon>Oryza</taxon>
    </lineage>
</organism>
<dbReference type="Gramene" id="OBART11G16040.1">
    <property type="protein sequence ID" value="OBART11G16040.1"/>
    <property type="gene ID" value="OBART11G16040"/>
</dbReference>
<accession>A0A0D3HMP0</accession>
<protein>
    <submittedName>
        <fullName evidence="2">Uncharacterized protein</fullName>
    </submittedName>
</protein>